<dbReference type="EnsemblPlants" id="KQK12778">
    <property type="protein sequence ID" value="KQK12778"/>
    <property type="gene ID" value="BRADI_1g05910v3"/>
</dbReference>
<dbReference type="EMBL" id="CM000880">
    <property type="protein sequence ID" value="KQK12778.1"/>
    <property type="molecule type" value="Genomic_DNA"/>
</dbReference>
<feature type="domain" description="Cupin type-1" evidence="6">
    <location>
        <begin position="266"/>
        <end position="475"/>
    </location>
</feature>
<dbReference type="Proteomes" id="UP000008810">
    <property type="component" value="Chromosome 1"/>
</dbReference>
<evidence type="ECO:0000256" key="5">
    <source>
        <dbReference type="SAM" id="SignalP"/>
    </source>
</evidence>
<protein>
    <recommendedName>
        <fullName evidence="6">Cupin type-1 domain-containing protein</fullName>
    </recommendedName>
</protein>
<feature type="region of interest" description="Disordered" evidence="4">
    <location>
        <begin position="480"/>
        <end position="500"/>
    </location>
</feature>
<dbReference type="AlphaFoldDB" id="I1GMC8"/>
<evidence type="ECO:0000313" key="8">
    <source>
        <dbReference type="EnsemblPlants" id="KQK12778"/>
    </source>
</evidence>
<dbReference type="CDD" id="cd02245">
    <property type="entry name" value="cupin_7S_vicilin-like_C"/>
    <property type="match status" value="1"/>
</dbReference>
<feature type="region of interest" description="Disordered" evidence="4">
    <location>
        <begin position="334"/>
        <end position="399"/>
    </location>
</feature>
<dbReference type="InterPro" id="IPR006045">
    <property type="entry name" value="Cupin_1"/>
</dbReference>
<feature type="region of interest" description="Disordered" evidence="4">
    <location>
        <begin position="225"/>
        <end position="286"/>
    </location>
</feature>
<dbReference type="OrthoDB" id="1912756at2759"/>
<keyword evidence="5" id="KW-0732">Signal</keyword>
<dbReference type="InterPro" id="IPR050253">
    <property type="entry name" value="Seed_Storage-Functional"/>
</dbReference>
<keyword evidence="9" id="KW-1185">Reference proteome</keyword>
<dbReference type="PANTHER" id="PTHR31189">
    <property type="entry name" value="OS03G0336100 PROTEIN-RELATED"/>
    <property type="match status" value="1"/>
</dbReference>
<feature type="chain" id="PRO_5014093958" description="Cupin type-1 domain-containing protein" evidence="5">
    <location>
        <begin position="28"/>
        <end position="500"/>
    </location>
</feature>
<dbReference type="RefSeq" id="XP_010228589.1">
    <property type="nucleotide sequence ID" value="XM_010230287.2"/>
</dbReference>
<evidence type="ECO:0000313" key="9">
    <source>
        <dbReference type="Proteomes" id="UP000008810"/>
    </source>
</evidence>
<gene>
    <name evidence="8" type="primary">LOC100844412</name>
    <name evidence="7" type="ORF">BRADI_1g05910v3</name>
</gene>
<dbReference type="Pfam" id="PF00190">
    <property type="entry name" value="Cupin_1"/>
    <property type="match status" value="2"/>
</dbReference>
<accession>I1GMC8</accession>
<evidence type="ECO:0000313" key="7">
    <source>
        <dbReference type="EMBL" id="KQK12778.1"/>
    </source>
</evidence>
<dbReference type="OMA" id="CARFEMA"/>
<dbReference type="SUPFAM" id="SSF51182">
    <property type="entry name" value="RmlC-like cupins"/>
    <property type="match status" value="2"/>
</dbReference>
<reference evidence="8" key="3">
    <citation type="submission" date="2018-08" db="UniProtKB">
        <authorList>
            <consortium name="EnsemblPlants"/>
        </authorList>
    </citation>
    <scope>IDENTIFICATION</scope>
    <source>
        <strain evidence="8">cv. Bd21</strain>
    </source>
</reference>
<name>I1GMC8_BRADI</name>
<dbReference type="InterPro" id="IPR011051">
    <property type="entry name" value="RmlC_Cupin_sf"/>
</dbReference>
<dbReference type="GO" id="GO:0045735">
    <property type="term" value="F:nutrient reservoir activity"/>
    <property type="evidence" value="ECO:0007669"/>
    <property type="project" value="UniProtKB-KW"/>
</dbReference>
<dbReference type="PANTHER" id="PTHR31189:SF13">
    <property type="entry name" value="CUPINCIN"/>
    <property type="match status" value="1"/>
</dbReference>
<reference evidence="7 8" key="1">
    <citation type="journal article" date="2010" name="Nature">
        <title>Genome sequencing and analysis of the model grass Brachypodium distachyon.</title>
        <authorList>
            <consortium name="International Brachypodium Initiative"/>
        </authorList>
    </citation>
    <scope>NUCLEOTIDE SEQUENCE [LARGE SCALE GENOMIC DNA]</scope>
    <source>
        <strain evidence="7">Bd21</strain>
        <strain evidence="8">cv. Bd21</strain>
    </source>
</reference>
<sequence length="500" mass="56024">MKLTARSRLLLVLALAILSLCLSVSSASDWDTEREERGGQSAGRQGEGEQEQGRYSSSGRPYHYGEESFKYRTTTRHGRFRVLERFTHELLRDSPVGDRRVAVLEAAPRAFLQPSHYDADEVFYVREGEGVVVMLWKGKRQSFCVREGDVMVIPAGATVYSANTHDSRWFRVVMLLNPVSTPGRFGEFFPVGSGERQESFFGAFSDDILQASFNARKEEVEKVFEESSEGEITQAPEEQIRALSKSCSSSRGSGSGSRSEQDFKPTSIASKKPRYSNNHGRLSEITGDECPHLRRLDMEVGLANITRGSMMAMSYSTRATKIAVVVEGNGYFEMACPHMSGSSSRRSERRREREQEHGSEQERRERQEREHEQSSEEERRREREQGQREGGQKSRGYRQVGANIKEGSVIVLPAAHPATFVAGGDGNLAVLCFGVGAERDEKVFLTGKNSPLRQLVEEDEAARKLVFGERAQEAEKLVRGQSDDVFVRGPRQRQSGVADM</sequence>
<keyword evidence="1" id="KW-0758">Storage protein</keyword>
<dbReference type="KEGG" id="bdi:100844412"/>
<dbReference type="FunFam" id="2.60.120.10:FF:000173">
    <property type="entry name" value="Vicilin-like antimicrobial peptides 2-3"/>
    <property type="match status" value="1"/>
</dbReference>
<keyword evidence="2" id="KW-0708">Seed storage protein</keyword>
<proteinExistence type="inferred from homology"/>
<evidence type="ECO:0000256" key="1">
    <source>
        <dbReference type="ARBA" id="ARBA00022761"/>
    </source>
</evidence>
<dbReference type="GO" id="GO:0019863">
    <property type="term" value="F:IgE binding"/>
    <property type="evidence" value="ECO:0007669"/>
    <property type="project" value="EnsemblPlants"/>
</dbReference>
<feature type="compositionally biased region" description="Low complexity" evidence="4">
    <location>
        <begin position="244"/>
        <end position="258"/>
    </location>
</feature>
<dbReference type="CDD" id="cd02244">
    <property type="entry name" value="cupin_7S_vicilin-like_N"/>
    <property type="match status" value="1"/>
</dbReference>
<feature type="compositionally biased region" description="Basic and acidic residues" evidence="4">
    <location>
        <begin position="345"/>
        <end position="392"/>
    </location>
</feature>
<organism evidence="8">
    <name type="scientific">Brachypodium distachyon</name>
    <name type="common">Purple false brome</name>
    <name type="synonym">Trachynia distachya</name>
    <dbReference type="NCBI Taxonomy" id="15368"/>
    <lineage>
        <taxon>Eukaryota</taxon>
        <taxon>Viridiplantae</taxon>
        <taxon>Streptophyta</taxon>
        <taxon>Embryophyta</taxon>
        <taxon>Tracheophyta</taxon>
        <taxon>Spermatophyta</taxon>
        <taxon>Magnoliopsida</taxon>
        <taxon>Liliopsida</taxon>
        <taxon>Poales</taxon>
        <taxon>Poaceae</taxon>
        <taxon>BOP clade</taxon>
        <taxon>Pooideae</taxon>
        <taxon>Stipodae</taxon>
        <taxon>Brachypodieae</taxon>
        <taxon>Brachypodium</taxon>
    </lineage>
</organism>
<dbReference type="SMART" id="SM00835">
    <property type="entry name" value="Cupin_1"/>
    <property type="match status" value="2"/>
</dbReference>
<evidence type="ECO:0000259" key="6">
    <source>
        <dbReference type="SMART" id="SM00835"/>
    </source>
</evidence>
<comment type="similarity">
    <text evidence="3">Belongs to the 7S seed storage protein family.</text>
</comment>
<dbReference type="eggNOG" id="ENOG502QQEP">
    <property type="taxonomic scope" value="Eukaryota"/>
</dbReference>
<dbReference type="GeneID" id="100844412"/>
<evidence type="ECO:0000256" key="4">
    <source>
        <dbReference type="SAM" id="MobiDB-lite"/>
    </source>
</evidence>
<dbReference type="Gene3D" id="2.60.120.10">
    <property type="entry name" value="Jelly Rolls"/>
    <property type="match status" value="3"/>
</dbReference>
<dbReference type="STRING" id="15368.I1GMC8"/>
<evidence type="ECO:0000256" key="2">
    <source>
        <dbReference type="ARBA" id="ARBA00023129"/>
    </source>
</evidence>
<dbReference type="Gramene" id="KQK12778">
    <property type="protein sequence ID" value="KQK12778"/>
    <property type="gene ID" value="BRADI_1g05910v3"/>
</dbReference>
<dbReference type="InterPro" id="IPR014710">
    <property type="entry name" value="RmlC-like_jellyroll"/>
</dbReference>
<feature type="signal peptide" evidence="5">
    <location>
        <begin position="1"/>
        <end position="27"/>
    </location>
</feature>
<feature type="region of interest" description="Disordered" evidence="4">
    <location>
        <begin position="32"/>
        <end position="62"/>
    </location>
</feature>
<evidence type="ECO:0000256" key="3">
    <source>
        <dbReference type="ARBA" id="ARBA00023597"/>
    </source>
</evidence>
<feature type="domain" description="Cupin type-1" evidence="6">
    <location>
        <begin position="67"/>
        <end position="221"/>
    </location>
</feature>
<dbReference type="HOGENOM" id="CLU_018703_2_0_1"/>
<reference evidence="7" key="2">
    <citation type="submission" date="2017-06" db="EMBL/GenBank/DDBJ databases">
        <title>WGS assembly of Brachypodium distachyon.</title>
        <authorList>
            <consortium name="The International Brachypodium Initiative"/>
            <person name="Lucas S."/>
            <person name="Harmon-Smith M."/>
            <person name="Lail K."/>
            <person name="Tice H."/>
            <person name="Grimwood J."/>
            <person name="Bruce D."/>
            <person name="Barry K."/>
            <person name="Shu S."/>
            <person name="Lindquist E."/>
            <person name="Wang M."/>
            <person name="Pitluck S."/>
            <person name="Vogel J.P."/>
            <person name="Garvin D.F."/>
            <person name="Mockler T.C."/>
            <person name="Schmutz J."/>
            <person name="Rokhsar D."/>
            <person name="Bevan M.W."/>
        </authorList>
    </citation>
    <scope>NUCLEOTIDE SEQUENCE</scope>
    <source>
        <strain evidence="7">Bd21</strain>
    </source>
</reference>